<dbReference type="OrthoDB" id="134776at2"/>
<dbReference type="RefSeq" id="WP_075364684.1">
    <property type="nucleotide sequence ID" value="NZ_MLBF01000011.1"/>
</dbReference>
<accession>A0A1Q8QXS7</accession>
<sequence>MTNGRIIQVLPTISYGDAVSNHVLQIRDICRQSGWNTAIYAENIDPRIAEVERIGNLSRDMRRQDIIVYHMSTGSSVTELVASLPVDRKVMIYHNVTPTEYFTRYNYNMATLVSQGREQLKKVSSAFRLALADSEFNRAELEAAGFRKTGVLPLWLHDDKYESEPDAAILERYLDGRTNILFVGRIVPNKKQEDLIKSFYYYKKLFNPSARLLIVGSWNGMEEYLRDLHKFASYLELEDVVFTGHVSDSELLAYYKVAHIFLSQSEHEGFCVPLLESMRFGVPILAYSVAAIPDTLGTAGLKFSEKDYPSIAALMDIVSKRKDIYIKLIESQKERLKSFDESHITNKFWQYINSL</sequence>
<dbReference type="Pfam" id="PF00534">
    <property type="entry name" value="Glycos_transf_1"/>
    <property type="match status" value="1"/>
</dbReference>
<keyword evidence="1 3" id="KW-0808">Transferase</keyword>
<gene>
    <name evidence="3" type="ORF">DSOL_2035</name>
</gene>
<proteinExistence type="predicted"/>
<evidence type="ECO:0000313" key="3">
    <source>
        <dbReference type="EMBL" id="OLN32162.1"/>
    </source>
</evidence>
<dbReference type="Gene3D" id="3.40.50.2000">
    <property type="entry name" value="Glycogen Phosphorylase B"/>
    <property type="match status" value="2"/>
</dbReference>
<dbReference type="AlphaFoldDB" id="A0A1Q8QXS7"/>
<dbReference type="InterPro" id="IPR001296">
    <property type="entry name" value="Glyco_trans_1"/>
</dbReference>
<dbReference type="PANTHER" id="PTHR46401">
    <property type="entry name" value="GLYCOSYLTRANSFERASE WBBK-RELATED"/>
    <property type="match status" value="1"/>
</dbReference>
<evidence type="ECO:0000256" key="1">
    <source>
        <dbReference type="ARBA" id="ARBA00022679"/>
    </source>
</evidence>
<dbReference type="EMBL" id="MLBF01000011">
    <property type="protein sequence ID" value="OLN32162.1"/>
    <property type="molecule type" value="Genomic_DNA"/>
</dbReference>
<evidence type="ECO:0000259" key="2">
    <source>
        <dbReference type="Pfam" id="PF00534"/>
    </source>
</evidence>
<dbReference type="PANTHER" id="PTHR46401:SF2">
    <property type="entry name" value="GLYCOSYLTRANSFERASE WBBK-RELATED"/>
    <property type="match status" value="1"/>
</dbReference>
<evidence type="ECO:0000313" key="4">
    <source>
        <dbReference type="Proteomes" id="UP000186102"/>
    </source>
</evidence>
<dbReference type="SUPFAM" id="SSF53756">
    <property type="entry name" value="UDP-Glycosyltransferase/glycogen phosphorylase"/>
    <property type="match status" value="1"/>
</dbReference>
<name>A0A1Q8QXS7_9FIRM</name>
<dbReference type="Proteomes" id="UP000186102">
    <property type="component" value="Unassembled WGS sequence"/>
</dbReference>
<protein>
    <submittedName>
        <fullName evidence="3">Glycosyltransferase</fullName>
    </submittedName>
</protein>
<reference evidence="3 4" key="1">
    <citation type="submission" date="2016-09" db="EMBL/GenBank/DDBJ databases">
        <title>Complete genome of Desulfosporosinus sp. OL.</title>
        <authorList>
            <person name="Mardanov A."/>
            <person name="Beletsky A."/>
            <person name="Panova A."/>
            <person name="Karnachuk O."/>
            <person name="Ravin N."/>
        </authorList>
    </citation>
    <scope>NUCLEOTIDE SEQUENCE [LARGE SCALE GENOMIC DNA]</scope>
    <source>
        <strain evidence="3 4">OL</strain>
    </source>
</reference>
<dbReference type="GO" id="GO:0009103">
    <property type="term" value="P:lipopolysaccharide biosynthetic process"/>
    <property type="evidence" value="ECO:0007669"/>
    <property type="project" value="TreeGrafter"/>
</dbReference>
<dbReference type="STRING" id="1888891.DSOL_2035"/>
<keyword evidence="4" id="KW-1185">Reference proteome</keyword>
<feature type="domain" description="Glycosyl transferase family 1" evidence="2">
    <location>
        <begin position="177"/>
        <end position="322"/>
    </location>
</feature>
<organism evidence="3 4">
    <name type="scientific">Desulfosporosinus metallidurans</name>
    <dbReference type="NCBI Taxonomy" id="1888891"/>
    <lineage>
        <taxon>Bacteria</taxon>
        <taxon>Bacillati</taxon>
        <taxon>Bacillota</taxon>
        <taxon>Clostridia</taxon>
        <taxon>Eubacteriales</taxon>
        <taxon>Desulfitobacteriaceae</taxon>
        <taxon>Desulfosporosinus</taxon>
    </lineage>
</organism>
<dbReference type="GO" id="GO:0016757">
    <property type="term" value="F:glycosyltransferase activity"/>
    <property type="evidence" value="ECO:0007669"/>
    <property type="project" value="InterPro"/>
</dbReference>
<comment type="caution">
    <text evidence="3">The sequence shown here is derived from an EMBL/GenBank/DDBJ whole genome shotgun (WGS) entry which is preliminary data.</text>
</comment>